<evidence type="ECO:0000259" key="5">
    <source>
        <dbReference type="PROSITE" id="PS50850"/>
    </source>
</evidence>
<evidence type="ECO:0000313" key="7">
    <source>
        <dbReference type="Proteomes" id="UP000565576"/>
    </source>
</evidence>
<dbReference type="Pfam" id="PF07690">
    <property type="entry name" value="MFS_1"/>
    <property type="match status" value="1"/>
</dbReference>
<feature type="transmembrane region" description="Helical" evidence="4">
    <location>
        <begin position="171"/>
        <end position="190"/>
    </location>
</feature>
<keyword evidence="1 4" id="KW-0812">Transmembrane</keyword>
<dbReference type="EMBL" id="JACHBG010000015">
    <property type="protein sequence ID" value="MBB6487621.1"/>
    <property type="molecule type" value="Genomic_DNA"/>
</dbReference>
<organism evidence="6 7">
    <name type="scientific">Rhizobium lusitanum</name>
    <dbReference type="NCBI Taxonomy" id="293958"/>
    <lineage>
        <taxon>Bacteria</taxon>
        <taxon>Pseudomonadati</taxon>
        <taxon>Pseudomonadota</taxon>
        <taxon>Alphaproteobacteria</taxon>
        <taxon>Hyphomicrobiales</taxon>
        <taxon>Rhizobiaceae</taxon>
        <taxon>Rhizobium/Agrobacterium group</taxon>
        <taxon>Rhizobium</taxon>
    </lineage>
</organism>
<feature type="transmembrane region" description="Helical" evidence="4">
    <location>
        <begin position="376"/>
        <end position="396"/>
    </location>
</feature>
<comment type="caution">
    <text evidence="6">The sequence shown here is derived from an EMBL/GenBank/DDBJ whole genome shotgun (WGS) entry which is preliminary data.</text>
</comment>
<feature type="transmembrane region" description="Helical" evidence="4">
    <location>
        <begin position="287"/>
        <end position="304"/>
    </location>
</feature>
<evidence type="ECO:0000256" key="3">
    <source>
        <dbReference type="ARBA" id="ARBA00023136"/>
    </source>
</evidence>
<feature type="transmembrane region" description="Helical" evidence="4">
    <location>
        <begin position="82"/>
        <end position="102"/>
    </location>
</feature>
<dbReference type="InterPro" id="IPR011701">
    <property type="entry name" value="MFS"/>
</dbReference>
<sequence length="440" mass="46121">MTIRQDVPPAGGANDIVRLDSAQATASKGQTEASFADIAGIAPLTRLTILLFAVASGLAVANAYFAHPLLDVMADDLQLSRTVAGLIVGATQLGYGLGLILLVPLGDLVDRRKLIVVQSMLTVVALVCVSVSSNATMLLVSMAAVGFLAVVTQALIAYAASLAHPSERGHIVGMVTSGIVLGILLARSVAGTLTDLSGWRTVYIVSALLTLVIAFLLWRALPRQEKPKSSLSYLGLIRSLATLLVEEPVLRIRAVIAMLIFANITTLLAPLVLPLTAPPHSMSHTEVGLFGLAGAAGALGAVRAGRWTDRGHGQRVTGIALALMLFAWLPISMLDHSILWLVIGVLVIDFGLQATHVANQGMIYRVRPEAQNRLTAAYMVFYSIGSAIGSSTSTIIYAHAGWTGVCLSGAAISLATLLFWALTLRATPAIATQKIGGNDI</sequence>
<dbReference type="InterPro" id="IPR020846">
    <property type="entry name" value="MFS_dom"/>
</dbReference>
<feature type="transmembrane region" description="Helical" evidence="4">
    <location>
        <begin position="337"/>
        <end position="355"/>
    </location>
</feature>
<dbReference type="GO" id="GO:0022857">
    <property type="term" value="F:transmembrane transporter activity"/>
    <property type="evidence" value="ECO:0007669"/>
    <property type="project" value="InterPro"/>
</dbReference>
<dbReference type="SUPFAM" id="SSF103473">
    <property type="entry name" value="MFS general substrate transporter"/>
    <property type="match status" value="1"/>
</dbReference>
<name>A0A7X0IXM7_9HYPH</name>
<feature type="transmembrane region" description="Helical" evidence="4">
    <location>
        <begin position="138"/>
        <end position="159"/>
    </location>
</feature>
<keyword evidence="2 4" id="KW-1133">Transmembrane helix</keyword>
<keyword evidence="3 4" id="KW-0472">Membrane</keyword>
<dbReference type="Gene3D" id="1.20.1250.20">
    <property type="entry name" value="MFS general substrate transporter like domains"/>
    <property type="match status" value="1"/>
</dbReference>
<dbReference type="Proteomes" id="UP000565576">
    <property type="component" value="Unassembled WGS sequence"/>
</dbReference>
<feature type="transmembrane region" description="Helical" evidence="4">
    <location>
        <begin position="114"/>
        <end position="132"/>
    </location>
</feature>
<reference evidence="6 7" key="1">
    <citation type="submission" date="2020-08" db="EMBL/GenBank/DDBJ databases">
        <title>Genomic Encyclopedia of Type Strains, Phase IV (KMG-V): Genome sequencing to study the core and pangenomes of soil and plant-associated prokaryotes.</title>
        <authorList>
            <person name="Whitman W."/>
        </authorList>
    </citation>
    <scope>NUCLEOTIDE SEQUENCE [LARGE SCALE GENOMIC DNA]</scope>
    <source>
        <strain evidence="6 7">SEMIA 4060</strain>
    </source>
</reference>
<dbReference type="PANTHER" id="PTHR42910:SF1">
    <property type="entry name" value="MAJOR FACILITATOR SUPERFAMILY (MFS) PROFILE DOMAIN-CONTAINING PROTEIN"/>
    <property type="match status" value="1"/>
</dbReference>
<evidence type="ECO:0000256" key="1">
    <source>
        <dbReference type="ARBA" id="ARBA00022692"/>
    </source>
</evidence>
<feature type="transmembrane region" description="Helical" evidence="4">
    <location>
        <begin position="49"/>
        <end position="70"/>
    </location>
</feature>
<feature type="transmembrane region" description="Helical" evidence="4">
    <location>
        <begin position="316"/>
        <end position="331"/>
    </location>
</feature>
<dbReference type="AlphaFoldDB" id="A0A7X0IXM7"/>
<feature type="transmembrane region" description="Helical" evidence="4">
    <location>
        <begin position="202"/>
        <end position="221"/>
    </location>
</feature>
<proteinExistence type="predicted"/>
<dbReference type="PANTHER" id="PTHR42910">
    <property type="entry name" value="TRANSPORTER SCO4007-RELATED"/>
    <property type="match status" value="1"/>
</dbReference>
<evidence type="ECO:0000256" key="4">
    <source>
        <dbReference type="SAM" id="Phobius"/>
    </source>
</evidence>
<dbReference type="PROSITE" id="PS50850">
    <property type="entry name" value="MFS"/>
    <property type="match status" value="1"/>
</dbReference>
<feature type="transmembrane region" description="Helical" evidence="4">
    <location>
        <begin position="402"/>
        <end position="424"/>
    </location>
</feature>
<accession>A0A7X0IXM7</accession>
<protein>
    <submittedName>
        <fullName evidence="6">Putative MFS family arabinose efflux permease</fullName>
    </submittedName>
</protein>
<gene>
    <name evidence="6" type="ORF">GGD46_004928</name>
</gene>
<feature type="transmembrane region" description="Helical" evidence="4">
    <location>
        <begin position="254"/>
        <end position="275"/>
    </location>
</feature>
<dbReference type="CDD" id="cd17324">
    <property type="entry name" value="MFS_NepI_like"/>
    <property type="match status" value="1"/>
</dbReference>
<dbReference type="RefSeq" id="WP_184708685.1">
    <property type="nucleotide sequence ID" value="NZ_JACHBG010000015.1"/>
</dbReference>
<feature type="domain" description="Major facilitator superfamily (MFS) profile" evidence="5">
    <location>
        <begin position="48"/>
        <end position="428"/>
    </location>
</feature>
<evidence type="ECO:0000256" key="2">
    <source>
        <dbReference type="ARBA" id="ARBA00022989"/>
    </source>
</evidence>
<evidence type="ECO:0000313" key="6">
    <source>
        <dbReference type="EMBL" id="MBB6487621.1"/>
    </source>
</evidence>
<dbReference type="InterPro" id="IPR036259">
    <property type="entry name" value="MFS_trans_sf"/>
</dbReference>